<evidence type="ECO:0000256" key="1">
    <source>
        <dbReference type="ARBA" id="ARBA00022723"/>
    </source>
</evidence>
<dbReference type="STRING" id="70415.A0A5S6QYC7"/>
<dbReference type="Gene3D" id="3.10.20.90">
    <property type="entry name" value="Phosphatidylinositol 3-kinase Catalytic Subunit, Chain A, domain 1"/>
    <property type="match status" value="1"/>
</dbReference>
<keyword evidence="2 4" id="KW-0863">Zinc-finger</keyword>
<feature type="domain" description="ZZ-type" evidence="6">
    <location>
        <begin position="108"/>
        <end position="159"/>
    </location>
</feature>
<evidence type="ECO:0000259" key="7">
    <source>
        <dbReference type="PROSITE" id="PS51745"/>
    </source>
</evidence>
<dbReference type="GO" id="GO:0070530">
    <property type="term" value="F:K63-linked polyubiquitin modification-dependent protein binding"/>
    <property type="evidence" value="ECO:0007669"/>
    <property type="project" value="TreeGrafter"/>
</dbReference>
<evidence type="ECO:0000256" key="2">
    <source>
        <dbReference type="ARBA" id="ARBA00022771"/>
    </source>
</evidence>
<dbReference type="PROSITE" id="PS51745">
    <property type="entry name" value="PB1"/>
    <property type="match status" value="1"/>
</dbReference>
<dbReference type="WBParaSite" id="TMUE_3000012265.1">
    <property type="protein sequence ID" value="TMUE_3000012265.1"/>
    <property type="gene ID" value="WBGene00292073"/>
</dbReference>
<keyword evidence="1" id="KW-0479">Metal-binding</keyword>
<dbReference type="CDD" id="cd05992">
    <property type="entry name" value="PB1"/>
    <property type="match status" value="1"/>
</dbReference>
<reference evidence="9" key="1">
    <citation type="submission" date="2019-12" db="UniProtKB">
        <authorList>
            <consortium name="WormBaseParasite"/>
        </authorList>
    </citation>
    <scope>IDENTIFICATION</scope>
</reference>
<dbReference type="Proteomes" id="UP000046395">
    <property type="component" value="Unassembled WGS sequence"/>
</dbReference>
<proteinExistence type="predicted"/>
<feature type="domain" description="PB1" evidence="7">
    <location>
        <begin position="3"/>
        <end position="86"/>
    </location>
</feature>
<evidence type="ECO:0000313" key="8">
    <source>
        <dbReference type="Proteomes" id="UP000046395"/>
    </source>
</evidence>
<dbReference type="InterPro" id="IPR009060">
    <property type="entry name" value="UBA-like_sf"/>
</dbReference>
<dbReference type="GO" id="GO:0044753">
    <property type="term" value="C:amphisome"/>
    <property type="evidence" value="ECO:0007669"/>
    <property type="project" value="TreeGrafter"/>
</dbReference>
<dbReference type="SMART" id="SM00666">
    <property type="entry name" value="PB1"/>
    <property type="match status" value="1"/>
</dbReference>
<evidence type="ECO:0000313" key="9">
    <source>
        <dbReference type="WBParaSite" id="TMUE_3000012265.1"/>
    </source>
</evidence>
<dbReference type="InterPro" id="IPR015940">
    <property type="entry name" value="UBA"/>
</dbReference>
<evidence type="ECO:0000256" key="3">
    <source>
        <dbReference type="ARBA" id="ARBA00022833"/>
    </source>
</evidence>
<feature type="domain" description="UBA" evidence="5">
    <location>
        <begin position="318"/>
        <end position="362"/>
    </location>
</feature>
<name>A0A5S6QYC7_TRIMR</name>
<dbReference type="Gene3D" id="3.30.60.90">
    <property type="match status" value="1"/>
</dbReference>
<dbReference type="SUPFAM" id="SSF46934">
    <property type="entry name" value="UBA-like"/>
    <property type="match status" value="1"/>
</dbReference>
<dbReference type="GO" id="GO:0070013">
    <property type="term" value="C:intracellular organelle lumen"/>
    <property type="evidence" value="ECO:0007669"/>
    <property type="project" value="UniProtKB-ARBA"/>
</dbReference>
<dbReference type="CDD" id="cd02340">
    <property type="entry name" value="ZZ_NBR1_like"/>
    <property type="match status" value="1"/>
</dbReference>
<dbReference type="Gene3D" id="1.10.8.10">
    <property type="entry name" value="DNA helicase RuvA subunit, C-terminal domain"/>
    <property type="match status" value="1"/>
</dbReference>
<dbReference type="GO" id="GO:0035973">
    <property type="term" value="P:aggrephagy"/>
    <property type="evidence" value="ECO:0007669"/>
    <property type="project" value="TreeGrafter"/>
</dbReference>
<keyword evidence="8" id="KW-1185">Reference proteome</keyword>
<dbReference type="AlphaFoldDB" id="A0A5S6QYC7"/>
<sequence>MDVLVVKVYLPTGIRRFTLARDRLTFKEFTERLKTVVTDFSEATHQVTYDDEDGERITFSTDMELLEAIRVAETSSKVLRIYILDKSKQKGPTVTDDLENPTYKSAVHPHVLCDVCDREIVGIRYKCLVCDDYDVCEQCEPTCVHDPGHIMLRICRPKSNLSLTVAMIRQVFSGIPKCAAEQLDHLTMRVCCDLKLDDARSKAPEKKLPNEFPVVIETSEEVSVPANEPVVTEKQKVNENPDDVNVGSSVNCTSPCNEWTLVEDIANNGNNASKEKGETGLMVEESVVTDQPKVSETDEQGKVYRTKRGFYYESTGSHSDPLINGSLQVMVAMGFVNCKSLVDILEKFNGNVNAALNELFLET</sequence>
<dbReference type="PANTHER" id="PTHR15090">
    <property type="entry name" value="SEQUESTOSOME 1-RELATED"/>
    <property type="match status" value="1"/>
</dbReference>
<dbReference type="GO" id="GO:0007032">
    <property type="term" value="P:endosome organization"/>
    <property type="evidence" value="ECO:0007669"/>
    <property type="project" value="TreeGrafter"/>
</dbReference>
<dbReference type="PROSITE" id="PS50135">
    <property type="entry name" value="ZF_ZZ_2"/>
    <property type="match status" value="1"/>
</dbReference>
<dbReference type="SUPFAM" id="SSF57850">
    <property type="entry name" value="RING/U-box"/>
    <property type="match status" value="1"/>
</dbReference>
<dbReference type="SMART" id="SM00291">
    <property type="entry name" value="ZnF_ZZ"/>
    <property type="match status" value="1"/>
</dbReference>
<dbReference type="GO" id="GO:0005080">
    <property type="term" value="F:protein kinase C binding"/>
    <property type="evidence" value="ECO:0007669"/>
    <property type="project" value="TreeGrafter"/>
</dbReference>
<accession>A0A5S6QYC7</accession>
<dbReference type="InterPro" id="IPR053793">
    <property type="entry name" value="PB1-like"/>
</dbReference>
<evidence type="ECO:0000259" key="6">
    <source>
        <dbReference type="PROSITE" id="PS50135"/>
    </source>
</evidence>
<dbReference type="GO" id="GO:0008270">
    <property type="term" value="F:zinc ion binding"/>
    <property type="evidence" value="ECO:0007669"/>
    <property type="project" value="UniProtKB-KW"/>
</dbReference>
<dbReference type="InterPro" id="IPR043145">
    <property type="entry name" value="Znf_ZZ_sf"/>
</dbReference>
<dbReference type="PROSITE" id="PS50030">
    <property type="entry name" value="UBA"/>
    <property type="match status" value="1"/>
</dbReference>
<dbReference type="InterPro" id="IPR052260">
    <property type="entry name" value="Autophagy_Rcpt_SigReg"/>
</dbReference>
<dbReference type="SUPFAM" id="SSF54277">
    <property type="entry name" value="CAD &amp; PB1 domains"/>
    <property type="match status" value="1"/>
</dbReference>
<dbReference type="PANTHER" id="PTHR15090:SF0">
    <property type="entry name" value="SEQUESTOSOME-1"/>
    <property type="match status" value="1"/>
</dbReference>
<dbReference type="Pfam" id="PF00564">
    <property type="entry name" value="PB1"/>
    <property type="match status" value="1"/>
</dbReference>
<dbReference type="Pfam" id="PF00569">
    <property type="entry name" value="ZZ"/>
    <property type="match status" value="1"/>
</dbReference>
<dbReference type="GO" id="GO:0016235">
    <property type="term" value="C:aggresome"/>
    <property type="evidence" value="ECO:0007669"/>
    <property type="project" value="TreeGrafter"/>
</dbReference>
<protein>
    <submittedName>
        <fullName evidence="9">ZZ-type domain-containing protein</fullName>
    </submittedName>
</protein>
<organism evidence="8 9">
    <name type="scientific">Trichuris muris</name>
    <name type="common">Mouse whipworm</name>
    <dbReference type="NCBI Taxonomy" id="70415"/>
    <lineage>
        <taxon>Eukaryota</taxon>
        <taxon>Metazoa</taxon>
        <taxon>Ecdysozoa</taxon>
        <taxon>Nematoda</taxon>
        <taxon>Enoplea</taxon>
        <taxon>Dorylaimia</taxon>
        <taxon>Trichinellida</taxon>
        <taxon>Trichuridae</taxon>
        <taxon>Trichuris</taxon>
    </lineage>
</organism>
<dbReference type="PROSITE" id="PS01357">
    <property type="entry name" value="ZF_ZZ_1"/>
    <property type="match status" value="1"/>
</dbReference>
<dbReference type="GO" id="GO:0000423">
    <property type="term" value="P:mitophagy"/>
    <property type="evidence" value="ECO:0007669"/>
    <property type="project" value="TreeGrafter"/>
</dbReference>
<dbReference type="InterPro" id="IPR000270">
    <property type="entry name" value="PB1_dom"/>
</dbReference>
<evidence type="ECO:0000259" key="5">
    <source>
        <dbReference type="PROSITE" id="PS50030"/>
    </source>
</evidence>
<keyword evidence="3" id="KW-0862">Zinc</keyword>
<dbReference type="InterPro" id="IPR000433">
    <property type="entry name" value="Znf_ZZ"/>
</dbReference>
<evidence type="ECO:0000256" key="4">
    <source>
        <dbReference type="PROSITE-ProRule" id="PRU00228"/>
    </source>
</evidence>
<dbReference type="FunFam" id="3.30.60.90:FF:000007">
    <property type="entry name" value="Next to BRCA1 gene 1 protein"/>
    <property type="match status" value="1"/>
</dbReference>